<keyword evidence="2" id="KW-1185">Reference proteome</keyword>
<evidence type="ECO:0000313" key="1">
    <source>
        <dbReference type="EMBL" id="MDP9792255.1"/>
    </source>
</evidence>
<dbReference type="Pfam" id="PF04978">
    <property type="entry name" value="MST"/>
    <property type="match status" value="1"/>
</dbReference>
<dbReference type="EMBL" id="JAUSRA010000001">
    <property type="protein sequence ID" value="MDP9792255.1"/>
    <property type="molecule type" value="Genomic_DNA"/>
</dbReference>
<evidence type="ECO:0000313" key="2">
    <source>
        <dbReference type="Proteomes" id="UP001240984"/>
    </source>
</evidence>
<gene>
    <name evidence="1" type="ORF">J2S43_000767</name>
</gene>
<reference evidence="1 2" key="1">
    <citation type="submission" date="2023-07" db="EMBL/GenBank/DDBJ databases">
        <title>Sequencing the genomes of 1000 actinobacteria strains.</title>
        <authorList>
            <person name="Klenk H.-P."/>
        </authorList>
    </citation>
    <scope>NUCLEOTIDE SEQUENCE [LARGE SCALE GENOMIC DNA]</scope>
    <source>
        <strain evidence="1 2">DSM 44710</strain>
    </source>
</reference>
<proteinExistence type="predicted"/>
<dbReference type="InterPro" id="IPR007061">
    <property type="entry name" value="MST-like"/>
</dbReference>
<dbReference type="Proteomes" id="UP001240984">
    <property type="component" value="Unassembled WGS sequence"/>
</dbReference>
<dbReference type="InterPro" id="IPR034660">
    <property type="entry name" value="DinB/YfiT-like"/>
</dbReference>
<protein>
    <submittedName>
        <fullName evidence="1">Damage-inducible protein DinB</fullName>
    </submittedName>
</protein>
<name>A0ABT9MLG1_9ACTN</name>
<organism evidence="1 2">
    <name type="scientific">Catenuloplanes nepalensis</name>
    <dbReference type="NCBI Taxonomy" id="587533"/>
    <lineage>
        <taxon>Bacteria</taxon>
        <taxon>Bacillati</taxon>
        <taxon>Actinomycetota</taxon>
        <taxon>Actinomycetes</taxon>
        <taxon>Micromonosporales</taxon>
        <taxon>Micromonosporaceae</taxon>
        <taxon>Catenuloplanes</taxon>
    </lineage>
</organism>
<dbReference type="RefSeq" id="WP_306827155.1">
    <property type="nucleotide sequence ID" value="NZ_JAUSRA010000001.1"/>
</dbReference>
<accession>A0ABT9MLG1</accession>
<dbReference type="Gene3D" id="1.20.120.450">
    <property type="entry name" value="dinb family like domain"/>
    <property type="match status" value="1"/>
</dbReference>
<sequence length="164" mass="17912">MTLTQERTDLIHLLDRHRGFLRFTVQNLTDEQAASQPIPSTTLSLGGLIKHVAATQRGWLAFATDGAEAMQAEPNDWENGFRMAGGETLEGLLDEYEKVAALTNELAATADLDVAHALPEAPWFEAGATWSVRRVLLHIIAETAQHSGHADLLREAIDGQKTMG</sequence>
<comment type="caution">
    <text evidence="1">The sequence shown here is derived from an EMBL/GenBank/DDBJ whole genome shotgun (WGS) entry which is preliminary data.</text>
</comment>
<dbReference type="SUPFAM" id="SSF109854">
    <property type="entry name" value="DinB/YfiT-like putative metalloenzymes"/>
    <property type="match status" value="1"/>
</dbReference>